<sequence>MSKSLTASTKWNSPTKKTIISESLPTTSKRIILCCDGTWQSSTSLRPESSNVTRLCRLIARGGSGRHKEHDGAQNESSWTQVVYYHGGVGSGRMSWWSRIVQGSLGVGFMEELIAAYNFIVNNYCEGDELFFFGFSRGAHTVRSVAGMICDIGVLTPDSMPYFPEIFKIYQGKPTGTPIEQISAWNDLCTKYPQIGVVHDREGVIIQVIGVWDTVGALGIPVEGLFSFSRFRKPYEFLNTRLEPQVKHAYQALALDEERAAYSPTLWTWPKTSPESQPRTYFCQTWFPGAHINIGGGGQGTDALSNITLAWMLDRIQPYLAIEWDRVKQEFQRSQGSVDTLYGSGPIQQQHWLWGLFGSKVRTPGAYHDNTEYTVERIHPSVHFRQQRIIERKNDKEQEYKPKSLNDRQRILVVGPQRNGFQWVNRDSKHYLWEFELGSLPKARSAERMLIEISSRTEAWAVEVLEQIDDGWKEGAE</sequence>
<dbReference type="Pfam" id="PF09994">
    <property type="entry name" value="T6SS_Tle1-like_cat"/>
    <property type="match status" value="1"/>
</dbReference>
<evidence type="ECO:0000313" key="3">
    <source>
        <dbReference type="Proteomes" id="UP000031192"/>
    </source>
</evidence>
<keyword evidence="3" id="KW-1185">Reference proteome</keyword>
<feature type="domain" description="T6SS Phospholipase effector Tle1-like catalytic" evidence="1">
    <location>
        <begin position="29"/>
        <end position="314"/>
    </location>
</feature>
<dbReference type="PANTHER" id="PTHR33840">
    <property type="match status" value="1"/>
</dbReference>
<name>A0A0B4GKC1_METGA</name>
<gene>
    <name evidence="2" type="ORF">MGU_09689</name>
</gene>
<dbReference type="Proteomes" id="UP000031192">
    <property type="component" value="Unassembled WGS sequence"/>
</dbReference>
<dbReference type="AlphaFoldDB" id="A0A0B4GKC1"/>
<dbReference type="InterPro" id="IPR029058">
    <property type="entry name" value="AB_hydrolase_fold"/>
</dbReference>
<reference evidence="2 3" key="1">
    <citation type="journal article" date="2014" name="Proc. Natl. Acad. Sci. U.S.A.">
        <title>Trajectory and genomic determinants of fungal-pathogen speciation and host adaptation.</title>
        <authorList>
            <person name="Hu X."/>
            <person name="Xiao G."/>
            <person name="Zheng P."/>
            <person name="Shang Y."/>
            <person name="Su Y."/>
            <person name="Zhang X."/>
            <person name="Liu X."/>
            <person name="Zhan S."/>
            <person name="St Leger R.J."/>
            <person name="Wang C."/>
        </authorList>
    </citation>
    <scope>NUCLEOTIDE SEQUENCE [LARGE SCALE GENOMIC DNA]</scope>
    <source>
        <strain evidence="2 3">ARSEF 977</strain>
    </source>
</reference>
<comment type="caution">
    <text evidence="2">The sequence shown here is derived from an EMBL/GenBank/DDBJ whole genome shotgun (WGS) entry which is preliminary data.</text>
</comment>
<dbReference type="SUPFAM" id="SSF53474">
    <property type="entry name" value="alpha/beta-Hydrolases"/>
    <property type="match status" value="1"/>
</dbReference>
<proteinExistence type="predicted"/>
<dbReference type="HOGENOM" id="CLU_005049_1_2_1"/>
<dbReference type="EMBL" id="AZNH01000069">
    <property type="protein sequence ID" value="KID82993.1"/>
    <property type="molecule type" value="Genomic_DNA"/>
</dbReference>
<evidence type="ECO:0000259" key="1">
    <source>
        <dbReference type="Pfam" id="PF09994"/>
    </source>
</evidence>
<protein>
    <recommendedName>
        <fullName evidence="1">T6SS Phospholipase effector Tle1-like catalytic domain-containing protein</fullName>
    </recommendedName>
</protein>
<dbReference type="InterPro" id="IPR018712">
    <property type="entry name" value="Tle1-like_cat"/>
</dbReference>
<accession>A0A0B4GKC1</accession>
<dbReference type="PANTHER" id="PTHR33840:SF16">
    <property type="entry name" value="DUF2235 DOMAIN-CONTAINING PROTEIN"/>
    <property type="match status" value="1"/>
</dbReference>
<organism evidence="2 3">
    <name type="scientific">Metarhizium guizhouense (strain ARSEF 977)</name>
    <dbReference type="NCBI Taxonomy" id="1276136"/>
    <lineage>
        <taxon>Eukaryota</taxon>
        <taxon>Fungi</taxon>
        <taxon>Dikarya</taxon>
        <taxon>Ascomycota</taxon>
        <taxon>Pezizomycotina</taxon>
        <taxon>Sordariomycetes</taxon>
        <taxon>Hypocreomycetidae</taxon>
        <taxon>Hypocreales</taxon>
        <taxon>Clavicipitaceae</taxon>
        <taxon>Metarhizium</taxon>
    </lineage>
</organism>
<evidence type="ECO:0000313" key="2">
    <source>
        <dbReference type="EMBL" id="KID82993.1"/>
    </source>
</evidence>